<feature type="domain" description="AAA+ ATPase" evidence="7">
    <location>
        <begin position="582"/>
        <end position="747"/>
    </location>
</feature>
<evidence type="ECO:0000256" key="1">
    <source>
        <dbReference type="ARBA" id="ARBA00022737"/>
    </source>
</evidence>
<evidence type="ECO:0000256" key="4">
    <source>
        <dbReference type="ARBA" id="ARBA00023186"/>
    </source>
</evidence>
<keyword evidence="6" id="KW-1133">Transmembrane helix</keyword>
<dbReference type="Gene3D" id="3.40.50.300">
    <property type="entry name" value="P-loop containing nucleotide triphosphate hydrolases"/>
    <property type="match status" value="2"/>
</dbReference>
<dbReference type="PANTHER" id="PTHR11638:SF18">
    <property type="entry name" value="HEAT SHOCK PROTEIN 104"/>
    <property type="match status" value="1"/>
</dbReference>
<feature type="domain" description="AAA+ ATPase" evidence="7">
    <location>
        <begin position="310"/>
        <end position="452"/>
    </location>
</feature>
<dbReference type="InterPro" id="IPR003959">
    <property type="entry name" value="ATPase_AAA_core"/>
</dbReference>
<keyword evidence="2" id="KW-0547">Nucleotide-binding</keyword>
<gene>
    <name evidence="9" type="ORF">A3F00_04290</name>
</gene>
<evidence type="ECO:0000256" key="2">
    <source>
        <dbReference type="ARBA" id="ARBA00022741"/>
    </source>
</evidence>
<reference evidence="9 10" key="1">
    <citation type="journal article" date="2016" name="Nat. Commun.">
        <title>Thousands of microbial genomes shed light on interconnected biogeochemical processes in an aquifer system.</title>
        <authorList>
            <person name="Anantharaman K."/>
            <person name="Brown C.T."/>
            <person name="Hug L.A."/>
            <person name="Sharon I."/>
            <person name="Castelle C.J."/>
            <person name="Probst A.J."/>
            <person name="Thomas B.C."/>
            <person name="Singh A."/>
            <person name="Wilkins M.J."/>
            <person name="Karaoz U."/>
            <person name="Brodie E.L."/>
            <person name="Williams K.H."/>
            <person name="Hubbard S.S."/>
            <person name="Banfield J.F."/>
        </authorList>
    </citation>
    <scope>NUCLEOTIDE SEQUENCE [LARGE SCALE GENOMIC DNA]</scope>
</reference>
<dbReference type="PRINTS" id="PR00300">
    <property type="entry name" value="CLPPROTEASEA"/>
</dbReference>
<accession>A0A1F5KA02</accession>
<keyword evidence="3" id="KW-0067">ATP-binding</keyword>
<dbReference type="AlphaFoldDB" id="A0A1F5KA02"/>
<dbReference type="InterPro" id="IPR050130">
    <property type="entry name" value="ClpA_ClpB"/>
</dbReference>
<dbReference type="GO" id="GO:0005737">
    <property type="term" value="C:cytoplasm"/>
    <property type="evidence" value="ECO:0007669"/>
    <property type="project" value="TreeGrafter"/>
</dbReference>
<keyword evidence="6" id="KW-0472">Membrane</keyword>
<dbReference type="SMART" id="SM00382">
    <property type="entry name" value="AAA"/>
    <property type="match status" value="2"/>
</dbReference>
<evidence type="ECO:0000313" key="10">
    <source>
        <dbReference type="Proteomes" id="UP000176527"/>
    </source>
</evidence>
<dbReference type="Pfam" id="PF00004">
    <property type="entry name" value="AAA"/>
    <property type="match status" value="1"/>
</dbReference>
<dbReference type="GO" id="GO:0034605">
    <property type="term" value="P:cellular response to heat"/>
    <property type="evidence" value="ECO:0007669"/>
    <property type="project" value="TreeGrafter"/>
</dbReference>
<comment type="caution">
    <text evidence="9">The sequence shown here is derived from an EMBL/GenBank/DDBJ whole genome shotgun (WGS) entry which is preliminary data.</text>
</comment>
<dbReference type="EMBL" id="MFDE01000038">
    <property type="protein sequence ID" value="OGE37644.1"/>
    <property type="molecule type" value="Genomic_DNA"/>
</dbReference>
<dbReference type="CDD" id="cd19499">
    <property type="entry name" value="RecA-like_ClpB_Hsp104-like"/>
    <property type="match status" value="1"/>
</dbReference>
<dbReference type="PANTHER" id="PTHR11638">
    <property type="entry name" value="ATP-DEPENDENT CLP PROTEASE"/>
    <property type="match status" value="1"/>
</dbReference>
<keyword evidence="5" id="KW-0175">Coiled coil</keyword>
<proteinExistence type="predicted"/>
<keyword evidence="6" id="KW-0812">Transmembrane</keyword>
<dbReference type="InterPro" id="IPR019489">
    <property type="entry name" value="Clp_ATPase_C"/>
</dbReference>
<feature type="transmembrane region" description="Helical" evidence="6">
    <location>
        <begin position="71"/>
        <end position="93"/>
    </location>
</feature>
<evidence type="ECO:0000256" key="6">
    <source>
        <dbReference type="SAM" id="Phobius"/>
    </source>
</evidence>
<dbReference type="GO" id="GO:0005524">
    <property type="term" value="F:ATP binding"/>
    <property type="evidence" value="ECO:0007669"/>
    <property type="project" value="UniProtKB-KW"/>
</dbReference>
<dbReference type="SUPFAM" id="SSF52540">
    <property type="entry name" value="P-loop containing nucleoside triphosphate hydrolases"/>
    <property type="match status" value="2"/>
</dbReference>
<dbReference type="GO" id="GO:0016887">
    <property type="term" value="F:ATP hydrolysis activity"/>
    <property type="evidence" value="ECO:0007669"/>
    <property type="project" value="InterPro"/>
</dbReference>
<organism evidence="9 10">
    <name type="scientific">Candidatus Daviesbacteria bacterium RIFCSPHIGHO2_12_FULL_37_11</name>
    <dbReference type="NCBI Taxonomy" id="1797777"/>
    <lineage>
        <taxon>Bacteria</taxon>
        <taxon>Candidatus Daviesiibacteriota</taxon>
    </lineage>
</organism>
<dbReference type="InterPro" id="IPR003593">
    <property type="entry name" value="AAA+_ATPase"/>
</dbReference>
<feature type="domain" description="Clp ATPase C-terminal" evidence="8">
    <location>
        <begin position="746"/>
        <end position="830"/>
    </location>
</feature>
<evidence type="ECO:0000313" key="9">
    <source>
        <dbReference type="EMBL" id="OGE37644.1"/>
    </source>
</evidence>
<sequence length="831" mass="94156">MKYLLLPVHLLKFWYIESLTFFVLTWKNLVLFLEEDLAVTLMWKLIFVPLFHDSSIVGRILSFIFRFLRILIGLFAFTLASVFLLVAALIWLTLPIWIMWKIWGIWGWGVLFAGIGLFVIHIVTHPHKTVWQAKDLWEASLLKKDKVSFPNLLSSDEVKNLLSYLEVKPENFSQFNIANFEQIYPMAFEFAKKTRSKYIDSCHFFVASIQLIPDIENYLLRLNLKVEDFEEALDFLEKKKNKWRRVFIWDSDFAVHHLKGVNRGWLGVPTHALDIVSEDITKSAGRENFPDIVGRKLIVLEVINLLSSEGKRNVLLVGSPGTGKSSLINFLAKQILSGDAPPSLATKRLVKLDTTRLLSGIHSEGELAERIKQVFDEISFAGNIILVVEEIHNLGIGEAGGSWNLYSLILPYLESSIFQFLATTEEENYTKILEKNGSFARLFTKVEFPSASNEETLEILEEKAIDLERRKKIRVSIPSLERVIELSVKLIHDRVLPDSAITVLDEAVTYSQSGWITQKIIEETFSKRVNVPTVELGNTGKEKLLNLENEIHKSLIDQEEAVKAVADSLRRSATGLREEKRPIGSFLFVGPTGVGKTELAKILAEVYFKGSDSFVRFDMSEYQSADSVNKMIGGPGMEGLLTEVVRIKQYCLLLLDEFEKADPKILTLFLQVLEDGRLTDGVGKTVDFTQTIIIATSNAASITIAKGLNKGQTLQELKKEVNEELLEKFSPELINRFDDVILFKPLSGEDLEKIVRLKLTSLQAQLKEKGYLLEFDQGLIDALSEKGFDAALGARPLRRLIQDTIEAKLSRMILENKLQKGSPFKLGVEML</sequence>
<feature type="coiled-coil region" evidence="5">
    <location>
        <begin position="219"/>
        <end position="246"/>
    </location>
</feature>
<dbReference type="SMART" id="SM01086">
    <property type="entry name" value="ClpB_D2-small"/>
    <property type="match status" value="1"/>
</dbReference>
<dbReference type="InterPro" id="IPR041546">
    <property type="entry name" value="ClpA/ClpB_AAA_lid"/>
</dbReference>
<protein>
    <recommendedName>
        <fullName evidence="11">Sigma-54 factor interaction domain-containing protein</fullName>
    </recommendedName>
</protein>
<feature type="transmembrane region" description="Helical" evidence="6">
    <location>
        <begin position="105"/>
        <end position="124"/>
    </location>
</feature>
<dbReference type="CDD" id="cd00009">
    <property type="entry name" value="AAA"/>
    <property type="match status" value="1"/>
</dbReference>
<evidence type="ECO:0008006" key="11">
    <source>
        <dbReference type="Google" id="ProtNLM"/>
    </source>
</evidence>
<keyword evidence="1" id="KW-0677">Repeat</keyword>
<evidence type="ECO:0000259" key="7">
    <source>
        <dbReference type="SMART" id="SM00382"/>
    </source>
</evidence>
<evidence type="ECO:0000259" key="8">
    <source>
        <dbReference type="SMART" id="SM01086"/>
    </source>
</evidence>
<dbReference type="Pfam" id="PF07724">
    <property type="entry name" value="AAA_2"/>
    <property type="match status" value="1"/>
</dbReference>
<dbReference type="InterPro" id="IPR001270">
    <property type="entry name" value="ClpA/B"/>
</dbReference>
<keyword evidence="4" id="KW-0143">Chaperone</keyword>
<evidence type="ECO:0000256" key="5">
    <source>
        <dbReference type="SAM" id="Coils"/>
    </source>
</evidence>
<name>A0A1F5KA02_9BACT</name>
<dbReference type="Proteomes" id="UP000176527">
    <property type="component" value="Unassembled WGS sequence"/>
</dbReference>
<dbReference type="Gene3D" id="1.10.8.60">
    <property type="match status" value="2"/>
</dbReference>
<dbReference type="Pfam" id="PF10431">
    <property type="entry name" value="ClpB_D2-small"/>
    <property type="match status" value="1"/>
</dbReference>
<dbReference type="InterPro" id="IPR027417">
    <property type="entry name" value="P-loop_NTPase"/>
</dbReference>
<evidence type="ECO:0000256" key="3">
    <source>
        <dbReference type="ARBA" id="ARBA00022840"/>
    </source>
</evidence>
<dbReference type="Pfam" id="PF17871">
    <property type="entry name" value="AAA_lid_9"/>
    <property type="match status" value="1"/>
</dbReference>